<dbReference type="RefSeq" id="YP_010038366.1">
    <property type="nucleotide sequence ID" value="NC_054152.1"/>
</dbReference>
<geneLocation type="chloroplast" evidence="1"/>
<dbReference type="EMBL" id="MT133567">
    <property type="protein sequence ID" value="QJU48725.1"/>
    <property type="molecule type" value="Genomic_DNA"/>
</dbReference>
<protein>
    <submittedName>
        <fullName evidence="1">NADH-plastoquinone oxidoreductase subunit 7</fullName>
    </submittedName>
</protein>
<keyword evidence="1" id="KW-0934">Plastid</keyword>
<gene>
    <name evidence="1" type="primary">ndhH</name>
</gene>
<dbReference type="GeneID" id="63642915"/>
<organism evidence="1">
    <name type="scientific">Abies georgei var. smithii</name>
    <dbReference type="NCBI Taxonomy" id="2358304"/>
    <lineage>
        <taxon>Eukaryota</taxon>
        <taxon>Viridiplantae</taxon>
        <taxon>Streptophyta</taxon>
        <taxon>Embryophyta</taxon>
        <taxon>Tracheophyta</taxon>
        <taxon>Spermatophyta</taxon>
        <taxon>Pinopsida</taxon>
        <taxon>Pinidae</taxon>
        <taxon>Conifers I</taxon>
        <taxon>Pinales</taxon>
        <taxon>Pinaceae</taxon>
        <taxon>Abies</taxon>
    </lineage>
</organism>
<accession>A0A858YD78</accession>
<sequence>MIHRCTVFFDLLLDSQNVIDCEPLLYQIIYIGGRIDKIVSNRTIVQYLPYVTK</sequence>
<evidence type="ECO:0000313" key="1">
    <source>
        <dbReference type="EMBL" id="QJU48725.1"/>
    </source>
</evidence>
<proteinExistence type="predicted"/>
<name>A0A858YD78_9CONI</name>
<keyword evidence="1" id="KW-0150">Chloroplast</keyword>
<reference evidence="1" key="1">
    <citation type="submission" date="2020-03" db="EMBL/GenBank/DDBJ databases">
        <title>The complete chloroplast genome sequence of Abies georgei var. smithii (Pinaceae).</title>
        <authorList>
            <person name="Chen S."/>
        </authorList>
    </citation>
    <scope>NUCLEOTIDE SEQUENCE</scope>
</reference>
<dbReference type="AlphaFoldDB" id="A0A858YD78"/>